<dbReference type="Proteomes" id="UP000326924">
    <property type="component" value="Unassembled WGS sequence"/>
</dbReference>
<dbReference type="EMBL" id="VXIS01000327">
    <property type="protein sequence ID" value="KAA8894596.1"/>
    <property type="molecule type" value="Genomic_DNA"/>
</dbReference>
<protein>
    <submittedName>
        <fullName evidence="2">Uncharacterized protein</fullName>
    </submittedName>
</protein>
<comment type="caution">
    <text evidence="2">The sequence shown here is derived from an EMBL/GenBank/DDBJ whole genome shotgun (WGS) entry which is preliminary data.</text>
</comment>
<organism evidence="2 3">
    <name type="scientific">Sphaerosporella brunnea</name>
    <dbReference type="NCBI Taxonomy" id="1250544"/>
    <lineage>
        <taxon>Eukaryota</taxon>
        <taxon>Fungi</taxon>
        <taxon>Dikarya</taxon>
        <taxon>Ascomycota</taxon>
        <taxon>Pezizomycotina</taxon>
        <taxon>Pezizomycetes</taxon>
        <taxon>Pezizales</taxon>
        <taxon>Pyronemataceae</taxon>
        <taxon>Sphaerosporella</taxon>
    </lineage>
</organism>
<proteinExistence type="predicted"/>
<name>A0A5J5EI45_9PEZI</name>
<evidence type="ECO:0000313" key="2">
    <source>
        <dbReference type="EMBL" id="KAA8894596.1"/>
    </source>
</evidence>
<accession>A0A5J5EI45</accession>
<evidence type="ECO:0000313" key="3">
    <source>
        <dbReference type="Proteomes" id="UP000326924"/>
    </source>
</evidence>
<keyword evidence="3" id="KW-1185">Reference proteome</keyword>
<gene>
    <name evidence="2" type="ORF">FN846DRAFT_894936</name>
</gene>
<sequence length="325" mass="35197">MSPRGGYGPLVGVDKVSPGYFHRRSSGGKAAAVVAQPSKGMTLLWMRRDAAGLRSCGAGSQEQTASAGGAGAEYESGSVGKALGDGGSGKEVWMPRITATFDPLPSLSIAKRPPVRPSVSDSLKVREQLPRVNVRCDKMKRVLLKEHNYLEWEENIRDELLPRGLWGIMEGTTEPPLKPTAPVATGDVKGKKEDAVAVLSAKQPQSRPMLSSTSRKSAWRQRKYGGLGITLFEGGHREDCNRVAKIDANDGLYKLNAIHRIDFNSATACHCRILKIATELRNTGAELPESVQAFYMIQDYLQVISGSLSGQVPRRVRVLASARTS</sequence>
<reference evidence="2 3" key="1">
    <citation type="submission" date="2019-09" db="EMBL/GenBank/DDBJ databases">
        <title>Draft genome of the ectomycorrhizal ascomycete Sphaerosporella brunnea.</title>
        <authorList>
            <consortium name="DOE Joint Genome Institute"/>
            <person name="Benucci G.M."/>
            <person name="Marozzi G."/>
            <person name="Antonielli L."/>
            <person name="Sanchez S."/>
            <person name="Marco P."/>
            <person name="Wang X."/>
            <person name="Falini L.B."/>
            <person name="Barry K."/>
            <person name="Haridas S."/>
            <person name="Lipzen A."/>
            <person name="Labutti K."/>
            <person name="Grigoriev I.V."/>
            <person name="Murat C."/>
            <person name="Martin F."/>
            <person name="Albertini E."/>
            <person name="Donnini D."/>
            <person name="Bonito G."/>
        </authorList>
    </citation>
    <scope>NUCLEOTIDE SEQUENCE [LARGE SCALE GENOMIC DNA]</scope>
    <source>
        <strain evidence="2 3">Sb_GMNB300</strain>
    </source>
</reference>
<dbReference type="InParanoid" id="A0A5J5EI45"/>
<dbReference type="AlphaFoldDB" id="A0A5J5EI45"/>
<feature type="region of interest" description="Disordered" evidence="1">
    <location>
        <begin position="56"/>
        <end position="75"/>
    </location>
</feature>
<evidence type="ECO:0000256" key="1">
    <source>
        <dbReference type="SAM" id="MobiDB-lite"/>
    </source>
</evidence>